<dbReference type="InterPro" id="IPR013604">
    <property type="entry name" value="7TM_chemorcpt"/>
</dbReference>
<feature type="transmembrane region" description="Helical" evidence="7">
    <location>
        <begin position="104"/>
        <end position="127"/>
    </location>
</feature>
<dbReference type="EMBL" id="VIIS01000218">
    <property type="protein sequence ID" value="KAF0311772.1"/>
    <property type="molecule type" value="Genomic_DNA"/>
</dbReference>
<comment type="caution">
    <text evidence="8">The sequence shown here is derived from an EMBL/GenBank/DDBJ whole genome shotgun (WGS) entry which is preliminary data.</text>
</comment>
<keyword evidence="5 7" id="KW-0472">Membrane</keyword>
<evidence type="ECO:0000256" key="1">
    <source>
        <dbReference type="ARBA" id="ARBA00004651"/>
    </source>
</evidence>
<dbReference type="AlphaFoldDB" id="A0A6A4XBQ5"/>
<evidence type="ECO:0000256" key="2">
    <source>
        <dbReference type="ARBA" id="ARBA00022475"/>
    </source>
</evidence>
<feature type="transmembrane region" description="Helical" evidence="7">
    <location>
        <begin position="209"/>
        <end position="228"/>
    </location>
</feature>
<organism evidence="8 9">
    <name type="scientific">Amphibalanus amphitrite</name>
    <name type="common">Striped barnacle</name>
    <name type="synonym">Balanus amphitrite</name>
    <dbReference type="NCBI Taxonomy" id="1232801"/>
    <lineage>
        <taxon>Eukaryota</taxon>
        <taxon>Metazoa</taxon>
        <taxon>Ecdysozoa</taxon>
        <taxon>Arthropoda</taxon>
        <taxon>Crustacea</taxon>
        <taxon>Multicrustacea</taxon>
        <taxon>Cirripedia</taxon>
        <taxon>Thoracica</taxon>
        <taxon>Thoracicalcarea</taxon>
        <taxon>Balanomorpha</taxon>
        <taxon>Balanoidea</taxon>
        <taxon>Balanidae</taxon>
        <taxon>Amphibalaninae</taxon>
        <taxon>Amphibalanus</taxon>
    </lineage>
</organism>
<keyword evidence="3 7" id="KW-0812">Transmembrane</keyword>
<sequence length="415" mass="44744">MKRMSVRPARTEEVTAPGRDVTQLPGVAGDVESGDGDLHLSRSARVMVALLRVTGHWGGAGCGSLIYATMLYAVLTNALFFLVSRKGNIGMKALARDQGDFSAAFKSSFFGIPDVLSWLCLSCTFFIGRRRYAGLFSEIRQALKNALSSTTDPPAEPLKSLNRRLAIILSCLVVMFVVVISIHIHLFLRAPAMECEESAASCAKNVMKYLFYTIFDIFLLLTPVKLLLAAEFAREGFRAVNAELKTMMASGGVDVALLVRLGRRQAALSAALSRLTDGLAPELVVSMAYGVVLQVSTLLLTVGSAQAGHLVRAGPEIVAGLYRAAVTVAVPCEVGQAVQDQVGRIRDSLLARPPVADVTAGQEVLLQLEATRRDLESLVDLRLYRLRRSTVLAAVSAAVTYIIVFLQFQQPEASG</sequence>
<dbReference type="GO" id="GO:0005886">
    <property type="term" value="C:plasma membrane"/>
    <property type="evidence" value="ECO:0007669"/>
    <property type="project" value="UniProtKB-SubCell"/>
</dbReference>
<evidence type="ECO:0000256" key="3">
    <source>
        <dbReference type="ARBA" id="ARBA00022692"/>
    </source>
</evidence>
<protein>
    <recommendedName>
        <fullName evidence="10">Gustatory receptor</fullName>
    </recommendedName>
</protein>
<dbReference type="GO" id="GO:0050909">
    <property type="term" value="P:sensory perception of taste"/>
    <property type="evidence" value="ECO:0007669"/>
    <property type="project" value="InterPro"/>
</dbReference>
<evidence type="ECO:0000256" key="7">
    <source>
        <dbReference type="SAM" id="Phobius"/>
    </source>
</evidence>
<accession>A0A6A4XBQ5</accession>
<keyword evidence="2" id="KW-1003">Cell membrane</keyword>
<feature type="transmembrane region" description="Helical" evidence="7">
    <location>
        <begin position="391"/>
        <end position="408"/>
    </location>
</feature>
<feature type="transmembrane region" description="Helical" evidence="7">
    <location>
        <begin position="65"/>
        <end position="83"/>
    </location>
</feature>
<comment type="subcellular location">
    <subcellularLocation>
        <location evidence="1">Cell membrane</location>
        <topology evidence="1">Multi-pass membrane protein</topology>
    </subcellularLocation>
</comment>
<feature type="transmembrane region" description="Helical" evidence="7">
    <location>
        <begin position="165"/>
        <end position="188"/>
    </location>
</feature>
<evidence type="ECO:0000313" key="9">
    <source>
        <dbReference type="Proteomes" id="UP000440578"/>
    </source>
</evidence>
<evidence type="ECO:0000313" key="8">
    <source>
        <dbReference type="EMBL" id="KAF0311772.1"/>
    </source>
</evidence>
<evidence type="ECO:0000256" key="6">
    <source>
        <dbReference type="SAM" id="MobiDB-lite"/>
    </source>
</evidence>
<gene>
    <name evidence="8" type="ORF">FJT64_017475</name>
</gene>
<keyword evidence="4 7" id="KW-1133">Transmembrane helix</keyword>
<name>A0A6A4XBQ5_AMPAM</name>
<keyword evidence="9" id="KW-1185">Reference proteome</keyword>
<evidence type="ECO:0008006" key="10">
    <source>
        <dbReference type="Google" id="ProtNLM"/>
    </source>
</evidence>
<dbReference type="Pfam" id="PF08395">
    <property type="entry name" value="7tm_7"/>
    <property type="match status" value="1"/>
</dbReference>
<dbReference type="Proteomes" id="UP000440578">
    <property type="component" value="Unassembled WGS sequence"/>
</dbReference>
<proteinExistence type="predicted"/>
<evidence type="ECO:0000256" key="5">
    <source>
        <dbReference type="ARBA" id="ARBA00023136"/>
    </source>
</evidence>
<reference evidence="8 9" key="1">
    <citation type="submission" date="2019-07" db="EMBL/GenBank/DDBJ databases">
        <title>Draft genome assembly of a fouling barnacle, Amphibalanus amphitrite (Darwin, 1854): The first reference genome for Thecostraca.</title>
        <authorList>
            <person name="Kim W."/>
        </authorList>
    </citation>
    <scope>NUCLEOTIDE SEQUENCE [LARGE SCALE GENOMIC DNA]</scope>
    <source>
        <strain evidence="8">SNU_AA5</strain>
        <tissue evidence="8">Soma without cirri and trophi</tissue>
    </source>
</reference>
<evidence type="ECO:0000256" key="4">
    <source>
        <dbReference type="ARBA" id="ARBA00022989"/>
    </source>
</evidence>
<feature type="region of interest" description="Disordered" evidence="6">
    <location>
        <begin position="1"/>
        <end position="26"/>
    </location>
</feature>